<accession>A0ABT0YHB9</accession>
<dbReference type="PROSITE" id="PS51257">
    <property type="entry name" value="PROKAR_LIPOPROTEIN"/>
    <property type="match status" value="1"/>
</dbReference>
<proteinExistence type="predicted"/>
<evidence type="ECO:0000259" key="3">
    <source>
        <dbReference type="Pfam" id="PF05433"/>
    </source>
</evidence>
<feature type="region of interest" description="Disordered" evidence="1">
    <location>
        <begin position="52"/>
        <end position="74"/>
    </location>
</feature>
<sequence>MKSMQILAKTTSALALGLALAGCSSMSERDRNTAIGAGVGGVAGSVLTGGSTAGTIGGAAVGGVIGNQTGRKDR</sequence>
<comment type="caution">
    <text evidence="4">The sequence shown here is derived from an EMBL/GenBank/DDBJ whole genome shotgun (WGS) entry which is preliminary data.</text>
</comment>
<feature type="signal peptide" evidence="2">
    <location>
        <begin position="1"/>
        <end position="21"/>
    </location>
</feature>
<dbReference type="Proteomes" id="UP001165541">
    <property type="component" value="Unassembled WGS sequence"/>
</dbReference>
<dbReference type="EMBL" id="JAMKFE010000001">
    <property type="protein sequence ID" value="MCM5678131.1"/>
    <property type="molecule type" value="Genomic_DNA"/>
</dbReference>
<protein>
    <submittedName>
        <fullName evidence="4">Glycine zipper 2TM domain-containing protein</fullName>
    </submittedName>
</protein>
<keyword evidence="2" id="KW-0732">Signal</keyword>
<feature type="domain" description="Glycine zipper 2TM" evidence="3">
    <location>
        <begin position="33"/>
        <end position="70"/>
    </location>
</feature>
<dbReference type="Pfam" id="PF05433">
    <property type="entry name" value="Rick_17kDa_Anti"/>
    <property type="match status" value="1"/>
</dbReference>
<name>A0ABT0YHB9_9BURK</name>
<evidence type="ECO:0000256" key="2">
    <source>
        <dbReference type="SAM" id="SignalP"/>
    </source>
</evidence>
<feature type="compositionally biased region" description="Gly residues" evidence="1">
    <location>
        <begin position="52"/>
        <end position="65"/>
    </location>
</feature>
<dbReference type="InterPro" id="IPR008816">
    <property type="entry name" value="Gly_zipper_2TM_dom"/>
</dbReference>
<keyword evidence="5" id="KW-1185">Reference proteome</keyword>
<evidence type="ECO:0000313" key="4">
    <source>
        <dbReference type="EMBL" id="MCM5678131.1"/>
    </source>
</evidence>
<feature type="chain" id="PRO_5047529229" evidence="2">
    <location>
        <begin position="22"/>
        <end position="74"/>
    </location>
</feature>
<reference evidence="4" key="1">
    <citation type="submission" date="2022-05" db="EMBL/GenBank/DDBJ databases">
        <title>Schlegelella sp. nov., isolated from mangrove soil.</title>
        <authorList>
            <person name="Liu Y."/>
            <person name="Ge X."/>
            <person name="Liu W."/>
        </authorList>
    </citation>
    <scope>NUCLEOTIDE SEQUENCE</scope>
    <source>
        <strain evidence="4">S2-27</strain>
    </source>
</reference>
<evidence type="ECO:0000313" key="5">
    <source>
        <dbReference type="Proteomes" id="UP001165541"/>
    </source>
</evidence>
<gene>
    <name evidence="4" type="ORF">M8A51_01120</name>
</gene>
<organism evidence="4 5">
    <name type="scientific">Caldimonas mangrovi</name>
    <dbReference type="NCBI Taxonomy" id="2944811"/>
    <lineage>
        <taxon>Bacteria</taxon>
        <taxon>Pseudomonadati</taxon>
        <taxon>Pseudomonadota</taxon>
        <taxon>Betaproteobacteria</taxon>
        <taxon>Burkholderiales</taxon>
        <taxon>Sphaerotilaceae</taxon>
        <taxon>Caldimonas</taxon>
    </lineage>
</organism>
<evidence type="ECO:0000256" key="1">
    <source>
        <dbReference type="SAM" id="MobiDB-lite"/>
    </source>
</evidence>
<dbReference type="RefSeq" id="WP_251776262.1">
    <property type="nucleotide sequence ID" value="NZ_JAMKFE010000001.1"/>
</dbReference>